<dbReference type="SMART" id="SM00382">
    <property type="entry name" value="AAA"/>
    <property type="match status" value="1"/>
</dbReference>
<proteinExistence type="predicted"/>
<dbReference type="Pfam" id="PF05621">
    <property type="entry name" value="TniB"/>
    <property type="match status" value="1"/>
</dbReference>
<evidence type="ECO:0000313" key="2">
    <source>
        <dbReference type="EMBL" id="MDR7270664.1"/>
    </source>
</evidence>
<comment type="caution">
    <text evidence="2">The sequence shown here is derived from an EMBL/GenBank/DDBJ whole genome shotgun (WGS) entry which is preliminary data.</text>
</comment>
<dbReference type="EMBL" id="JAVDXU010000002">
    <property type="protein sequence ID" value="MDR7270664.1"/>
    <property type="molecule type" value="Genomic_DNA"/>
</dbReference>
<protein>
    <submittedName>
        <fullName evidence="2">Energy-coupling factor transporter ATP-binding protein EcfA2</fullName>
    </submittedName>
</protein>
<name>A0ABU1YP76_ROSSA</name>
<keyword evidence="3" id="KW-1185">Reference proteome</keyword>
<dbReference type="InterPro" id="IPR027417">
    <property type="entry name" value="P-loop_NTPase"/>
</dbReference>
<dbReference type="PROSITE" id="PS00675">
    <property type="entry name" value="SIGMA54_INTERACT_1"/>
    <property type="match status" value="1"/>
</dbReference>
<dbReference type="InterPro" id="IPR052026">
    <property type="entry name" value="ExeA_AAA_ATPase_DNA-bind"/>
</dbReference>
<reference evidence="2 3" key="1">
    <citation type="submission" date="2023-07" db="EMBL/GenBank/DDBJ databases">
        <title>Sorghum-associated microbial communities from plants grown in Nebraska, USA.</title>
        <authorList>
            <person name="Schachtman D."/>
        </authorList>
    </citation>
    <scope>NUCLEOTIDE SEQUENCE [LARGE SCALE GENOMIC DNA]</scope>
    <source>
        <strain evidence="2 3">BE314</strain>
    </source>
</reference>
<dbReference type="InterPro" id="IPR008868">
    <property type="entry name" value="TniB"/>
</dbReference>
<dbReference type="SUPFAM" id="SSF52540">
    <property type="entry name" value="P-loop containing nucleoside triphosphate hydrolases"/>
    <property type="match status" value="1"/>
</dbReference>
<dbReference type="Proteomes" id="UP001180453">
    <property type="component" value="Unassembled WGS sequence"/>
</dbReference>
<dbReference type="InterPro" id="IPR003593">
    <property type="entry name" value="AAA+_ATPase"/>
</dbReference>
<evidence type="ECO:0000313" key="3">
    <source>
        <dbReference type="Proteomes" id="UP001180453"/>
    </source>
</evidence>
<organism evidence="2 3">
    <name type="scientific">Roseateles saccharophilus</name>
    <name type="common">Pseudomonas saccharophila</name>
    <dbReference type="NCBI Taxonomy" id="304"/>
    <lineage>
        <taxon>Bacteria</taxon>
        <taxon>Pseudomonadati</taxon>
        <taxon>Pseudomonadota</taxon>
        <taxon>Betaproteobacteria</taxon>
        <taxon>Burkholderiales</taxon>
        <taxon>Sphaerotilaceae</taxon>
        <taxon>Roseateles</taxon>
    </lineage>
</organism>
<dbReference type="Gene3D" id="3.40.50.300">
    <property type="entry name" value="P-loop containing nucleotide triphosphate hydrolases"/>
    <property type="match status" value="1"/>
</dbReference>
<gene>
    <name evidence="2" type="ORF">J2X20_003322</name>
</gene>
<accession>A0ABU1YP76</accession>
<feature type="domain" description="AAA+ ATPase" evidence="1">
    <location>
        <begin position="42"/>
        <end position="251"/>
    </location>
</feature>
<dbReference type="PANTHER" id="PTHR35894:SF1">
    <property type="entry name" value="PHOSPHORIBULOKINASE _ URIDINE KINASE FAMILY"/>
    <property type="match status" value="1"/>
</dbReference>
<sequence length="320" mass="35933">MSARELYQDLRRFDEEYIEFAAFRAAADAIRANLEMFREAGLVQHLVVVGESGTGKSTLCRWLAAAYPMQRLTERNVVPVLVVAVPAAATIASMAEAILTSLGDPAPNRGTISEKARRIVKLVHGCKVEIILIDEAQHISDRGQSHTHYMVADWLKVLIDGMGVPTVFLGLPRVETLIQANEQLRRRFSNRLRLSLGQDESRTVREECLELFQSLGQSLPLRLSAEPFPLDDLGVRLYYASDGRIAHIKKLLGGALRLAIEEGHDAIEPFLLERVFTNEVWWEGVGALNPFNEAFTHRRLDRAGEPFEDVRPSQVKQRGR</sequence>
<dbReference type="PANTHER" id="PTHR35894">
    <property type="entry name" value="GENERAL SECRETION PATHWAY PROTEIN A-RELATED"/>
    <property type="match status" value="1"/>
</dbReference>
<dbReference type="InterPro" id="IPR025662">
    <property type="entry name" value="Sigma_54_int_dom_ATP-bd_1"/>
</dbReference>
<dbReference type="GO" id="GO:0005524">
    <property type="term" value="F:ATP binding"/>
    <property type="evidence" value="ECO:0007669"/>
    <property type="project" value="UniProtKB-KW"/>
</dbReference>
<keyword evidence="2" id="KW-0547">Nucleotide-binding</keyword>
<dbReference type="RefSeq" id="WP_310266782.1">
    <property type="nucleotide sequence ID" value="NZ_JAVDXU010000002.1"/>
</dbReference>
<evidence type="ECO:0000259" key="1">
    <source>
        <dbReference type="SMART" id="SM00382"/>
    </source>
</evidence>
<keyword evidence="2" id="KW-0067">ATP-binding</keyword>